<dbReference type="InterPro" id="IPR009739">
    <property type="entry name" value="LprI-like_N"/>
</dbReference>
<name>A0ABQ2BW30_9FLAO</name>
<sequence length="109" mass="12817">MPYLKYKINCDSTSGSNIEHRICLNIELRKTDSLMLSKFNKYIALVDSDSTKIKLKDFQKAWEKERKILSQHMSDGLEGNSEAIIYMHSMLTITEHRIRTLDFLLEDKF</sequence>
<dbReference type="Pfam" id="PF07007">
    <property type="entry name" value="LprI"/>
    <property type="match status" value="1"/>
</dbReference>
<dbReference type="Proteomes" id="UP000624701">
    <property type="component" value="Unassembled WGS sequence"/>
</dbReference>
<organism evidence="2 3">
    <name type="scientific">Winogradskyella haliclonae</name>
    <dbReference type="NCBI Taxonomy" id="2048558"/>
    <lineage>
        <taxon>Bacteria</taxon>
        <taxon>Pseudomonadati</taxon>
        <taxon>Bacteroidota</taxon>
        <taxon>Flavobacteriia</taxon>
        <taxon>Flavobacteriales</taxon>
        <taxon>Flavobacteriaceae</taxon>
        <taxon>Winogradskyella</taxon>
    </lineage>
</organism>
<gene>
    <name evidence="2" type="ORF">GCM10011444_02660</name>
</gene>
<proteinExistence type="predicted"/>
<evidence type="ECO:0000313" key="2">
    <source>
        <dbReference type="EMBL" id="GGI55957.1"/>
    </source>
</evidence>
<dbReference type="Gene3D" id="1.20.1270.180">
    <property type="match status" value="1"/>
</dbReference>
<reference evidence="3" key="1">
    <citation type="journal article" date="2019" name="Int. J. Syst. Evol. Microbiol.">
        <title>The Global Catalogue of Microorganisms (GCM) 10K type strain sequencing project: providing services to taxonomists for standard genome sequencing and annotation.</title>
        <authorList>
            <consortium name="The Broad Institute Genomics Platform"/>
            <consortium name="The Broad Institute Genome Sequencing Center for Infectious Disease"/>
            <person name="Wu L."/>
            <person name="Ma J."/>
        </authorList>
    </citation>
    <scope>NUCLEOTIDE SEQUENCE [LARGE SCALE GENOMIC DNA]</scope>
    <source>
        <strain evidence="3">CCM 8681</strain>
    </source>
</reference>
<dbReference type="EMBL" id="BMDQ01000001">
    <property type="protein sequence ID" value="GGI55957.1"/>
    <property type="molecule type" value="Genomic_DNA"/>
</dbReference>
<evidence type="ECO:0000313" key="3">
    <source>
        <dbReference type="Proteomes" id="UP000624701"/>
    </source>
</evidence>
<comment type="caution">
    <text evidence="2">The sequence shown here is derived from an EMBL/GenBank/DDBJ whole genome shotgun (WGS) entry which is preliminary data.</text>
</comment>
<feature type="domain" description="Lysozyme inhibitor LprI-like N-terminal" evidence="1">
    <location>
        <begin position="10"/>
        <end position="101"/>
    </location>
</feature>
<accession>A0ABQ2BW30</accession>
<keyword evidence="3" id="KW-1185">Reference proteome</keyword>
<evidence type="ECO:0000259" key="1">
    <source>
        <dbReference type="Pfam" id="PF07007"/>
    </source>
</evidence>
<protein>
    <recommendedName>
        <fullName evidence="1">Lysozyme inhibitor LprI-like N-terminal domain-containing protein</fullName>
    </recommendedName>
</protein>